<keyword evidence="3" id="KW-1185">Reference proteome</keyword>
<name>A0A9Q1CCE4_HOLLE</name>
<organism evidence="2 3">
    <name type="scientific">Holothuria leucospilota</name>
    <name type="common">Black long sea cucumber</name>
    <name type="synonym">Mertensiothuria leucospilota</name>
    <dbReference type="NCBI Taxonomy" id="206669"/>
    <lineage>
        <taxon>Eukaryota</taxon>
        <taxon>Metazoa</taxon>
        <taxon>Echinodermata</taxon>
        <taxon>Eleutherozoa</taxon>
        <taxon>Echinozoa</taxon>
        <taxon>Holothuroidea</taxon>
        <taxon>Aspidochirotacea</taxon>
        <taxon>Aspidochirotida</taxon>
        <taxon>Holothuriidae</taxon>
        <taxon>Holothuria</taxon>
    </lineage>
</organism>
<reference evidence="2" key="1">
    <citation type="submission" date="2021-10" db="EMBL/GenBank/DDBJ databases">
        <title>Tropical sea cucumber genome reveals ecological adaptation and Cuvierian tubules defense mechanism.</title>
        <authorList>
            <person name="Chen T."/>
        </authorList>
    </citation>
    <scope>NUCLEOTIDE SEQUENCE</scope>
    <source>
        <strain evidence="2">Nanhai2018</strain>
        <tissue evidence="2">Muscle</tissue>
    </source>
</reference>
<comment type="caution">
    <text evidence="2">The sequence shown here is derived from an EMBL/GenBank/DDBJ whole genome shotgun (WGS) entry which is preliminary data.</text>
</comment>
<gene>
    <name evidence="2" type="ORF">HOLleu_13099</name>
</gene>
<accession>A0A9Q1CCE4</accession>
<feature type="compositionally biased region" description="Basic residues" evidence="1">
    <location>
        <begin position="128"/>
        <end position="140"/>
    </location>
</feature>
<dbReference type="EMBL" id="JAIZAY010000005">
    <property type="protein sequence ID" value="KAJ8042110.1"/>
    <property type="molecule type" value="Genomic_DNA"/>
</dbReference>
<feature type="region of interest" description="Disordered" evidence="1">
    <location>
        <begin position="82"/>
        <end position="163"/>
    </location>
</feature>
<evidence type="ECO:0000313" key="2">
    <source>
        <dbReference type="EMBL" id="KAJ8042110.1"/>
    </source>
</evidence>
<dbReference type="Proteomes" id="UP001152320">
    <property type="component" value="Chromosome 5"/>
</dbReference>
<protein>
    <submittedName>
        <fullName evidence="2">Uncharacterized protein</fullName>
    </submittedName>
</protein>
<sequence>MRLVLLLFGYHSESVAKGGRRVREGEDGEDLNMMAFREPEIVQAVATQDDLIKRQSKIGSFFRSQLRNSFRSSFRIWGSADALNSDRSKSTSHTPPKTPPSSPRLRSKSAQHELRSDNYLMPPPNPFHGRKSKKKAGRRSRSPDPAGMKRSGSDSDLLDDSPHHHIYII</sequence>
<proteinExistence type="predicted"/>
<dbReference type="AlphaFoldDB" id="A0A9Q1CCE4"/>
<evidence type="ECO:0000313" key="3">
    <source>
        <dbReference type="Proteomes" id="UP001152320"/>
    </source>
</evidence>
<evidence type="ECO:0000256" key="1">
    <source>
        <dbReference type="SAM" id="MobiDB-lite"/>
    </source>
</evidence>